<sequence>MSIDIAASLNERQRNALLSYYMGQYIPASGNDDLVNLVQTPEDVYEYLLIDPLVSNAVPTSRVAQAMSSIQQYINGITMNMEPGYQTQYLDQDNINSWKEGLSQYDIWAGEVELDTYPENYIDPTLRQSQTAYFKDLITDLNQNTINSDTAQQAVMNYLNKFEQVANLTIVSGYLDSTDQTSGTYYFLGKSTTSPVQYYWRSFDMDLNVDNVASSSAWSEWYPMNTAINEEALQGIPRLTYFNNRLYLFWFERTMAGNVGEGTSNVTPYDKITAYSSYCDFSNTWSAPYFLASITNEGIVANDDKRNKYYDALFSSDALCTVCLYDKTDDVLTVSLYDADESTTSPSLTGYSDFSLQIDYWFAVEQIDSASMGTEPTPLAQYQYLYMTRASEQNDPESNKAQMRVQSAYALGQYSLASVVLQASSNNDFSGEAQLPALSKSNFSVVYNSDGSFSLNGSISQTFTTSEVDSYHIDSLPFHDPLMASTEGNASFNFTPWKKTFTDVKLNFTNYNVTNEEYIDYVFFNCAGTSAGEVTCLSKKYLAALGEISIEDFGFTITGEKNIGLMFNGQGYSIEIQVDEFSVSDYPAISSPWTFNVFSDPSQSSWQSGSKLVSIPQPEFTNTGSSWTFSVSDFSSDEIASAEISRYISYGYTDALGNTINQEYLVDLIRATELPVTPYISINIDDTLGTAVYLNFTGSTFSDGTAISPIRLNTLFAKELINKASASIQALLNWDTQLTLEPGMTNDTAVPMDFSGANGIYFWELFFYMPYLVAWRLSQEEEYSDALGWYDYIFDPAARGRDNSSDIRKQYPEPDYWSVRPLVESASSAAQATAGWLITDPDAIASAWPVHYQKAVFMAYVSTLMAAADASYRLLTNDGLSLARLQYGQVKDLLGIRPDSLIVNHWAPETLEELAESAESNVALLSYEQQAPVLPAFAGKLSVAADVTTSDSFMAPVNSQLLGYWNTLDSRLYNLRHQLTIDGLPMTVPLYAPPVNPTVLMEQSVQGGSLISASSGMTATIPPYRFSTMLQSARFAVSTLSQFGQTLLSYYERKDAAGLQELDAQLALDISAYTLTLGQNAIDALDQDKTVLEASRSMAQQRYDHYFGLYTTGVSAGETSAMALRDSASAVMTAASPLVTAGMAMKTIPNIFGFSDGGQEVGAPTLAAGMVLQMSADITGLAAQQTEISESYRRRSEEWQLIYQQAQSEIDTINAQLDALAVRRVGAVTSLQLAQAQQDNLKSTLNFLTTRFTQSSLYNWLTGQLSALYYQAYDAVLSLCLSAQACWQYEMGDMTSTFIQTGAWNDSYHGLLVGETLALNLQQMESAWLTRN</sequence>
<feature type="domain" description="ABC toxin N-terminal" evidence="4">
    <location>
        <begin position="8"/>
        <end position="137"/>
    </location>
</feature>
<keyword evidence="1" id="KW-0175">Coiled coil</keyword>
<dbReference type="InterPro" id="IPR041079">
    <property type="entry name" value="Neuraminidase-like"/>
</dbReference>
<dbReference type="STRING" id="1115515.EV102420_07_03590"/>
<evidence type="ECO:0000256" key="1">
    <source>
        <dbReference type="SAM" id="Coils"/>
    </source>
</evidence>
<dbReference type="Pfam" id="PF18413">
    <property type="entry name" value="Neuraminidase"/>
    <property type="match status" value="1"/>
</dbReference>
<proteinExistence type="predicted"/>
<gene>
    <name evidence="5" type="ORF">EV102420_07_03590</name>
</gene>
<evidence type="ECO:0000259" key="3">
    <source>
        <dbReference type="Pfam" id="PF18413"/>
    </source>
</evidence>
<organism evidence="5 6">
    <name type="scientific">Pseudescherichia vulneris NBRC 102420</name>
    <dbReference type="NCBI Taxonomy" id="1115515"/>
    <lineage>
        <taxon>Bacteria</taxon>
        <taxon>Pseudomonadati</taxon>
        <taxon>Pseudomonadota</taxon>
        <taxon>Gammaproteobacteria</taxon>
        <taxon>Enterobacterales</taxon>
        <taxon>Enterobacteriaceae</taxon>
        <taxon>Pseudescherichia</taxon>
    </lineage>
</organism>
<feature type="non-terminal residue" evidence="5">
    <location>
        <position position="1332"/>
    </location>
</feature>
<accession>A0A090V0E0</accession>
<evidence type="ECO:0000259" key="4">
    <source>
        <dbReference type="Pfam" id="PF20220"/>
    </source>
</evidence>
<evidence type="ECO:0000259" key="2">
    <source>
        <dbReference type="Pfam" id="PF18276"/>
    </source>
</evidence>
<dbReference type="InterPro" id="IPR040840">
    <property type="entry name" value="TcA_TcB_BD"/>
</dbReference>
<dbReference type="RefSeq" id="WP_042389926.1">
    <property type="nucleotide sequence ID" value="NZ_BBMZ01000007.1"/>
</dbReference>
<dbReference type="eggNOG" id="COG1566">
    <property type="taxonomic scope" value="Bacteria"/>
</dbReference>
<dbReference type="OrthoDB" id="9781691at2"/>
<dbReference type="Proteomes" id="UP000029462">
    <property type="component" value="Unassembled WGS sequence"/>
</dbReference>
<evidence type="ECO:0000313" key="5">
    <source>
        <dbReference type="EMBL" id="GAL57538.1"/>
    </source>
</evidence>
<feature type="domain" description="Tc toxin complex TcA C-terminal TcB-binding" evidence="2">
    <location>
        <begin position="1216"/>
        <end position="1331"/>
    </location>
</feature>
<comment type="caution">
    <text evidence="5">The sequence shown here is derived from an EMBL/GenBank/DDBJ whole genome shotgun (WGS) entry which is preliminary data.</text>
</comment>
<dbReference type="Pfam" id="PF20220">
    <property type="entry name" value="ABC_toxin_N"/>
    <property type="match status" value="1"/>
</dbReference>
<evidence type="ECO:0008006" key="7">
    <source>
        <dbReference type="Google" id="ProtNLM"/>
    </source>
</evidence>
<dbReference type="EMBL" id="BBMZ01000007">
    <property type="protein sequence ID" value="GAL57538.1"/>
    <property type="molecule type" value="Genomic_DNA"/>
</dbReference>
<name>A0A090V0E0_PSEVU</name>
<evidence type="ECO:0000313" key="6">
    <source>
        <dbReference type="Proteomes" id="UP000029462"/>
    </source>
</evidence>
<dbReference type="InterPro" id="IPR046839">
    <property type="entry name" value="ABC_toxin_N"/>
</dbReference>
<dbReference type="Pfam" id="PF18276">
    <property type="entry name" value="TcA_TcB_BD"/>
    <property type="match status" value="1"/>
</dbReference>
<feature type="domain" description="Neuraminidase-like" evidence="3">
    <location>
        <begin position="168"/>
        <end position="337"/>
    </location>
</feature>
<keyword evidence="6" id="KW-1185">Reference proteome</keyword>
<dbReference type="eggNOG" id="COG1538">
    <property type="taxonomic scope" value="Bacteria"/>
</dbReference>
<feature type="coiled-coil region" evidence="1">
    <location>
        <begin position="1203"/>
        <end position="1251"/>
    </location>
</feature>
<reference evidence="5 6" key="1">
    <citation type="submission" date="2014-09" db="EMBL/GenBank/DDBJ databases">
        <title>Whole genome shotgun sequence of Escherichia vulneris NBRC 102420.</title>
        <authorList>
            <person name="Yoshida Y."/>
            <person name="Hosoyama A."/>
            <person name="Tsuchikane K."/>
            <person name="Ohji S."/>
            <person name="Ichikawa N."/>
            <person name="Kimura A."/>
            <person name="Yamazoe A."/>
            <person name="Ezaki T."/>
            <person name="Fujita N."/>
        </authorList>
    </citation>
    <scope>NUCLEOTIDE SEQUENCE [LARGE SCALE GENOMIC DNA]</scope>
    <source>
        <strain evidence="5 6">NBRC 102420</strain>
    </source>
</reference>
<protein>
    <recommendedName>
        <fullName evidence="7">Tc toxin complex TcA C-terminal TcB-binding domain-containing protein</fullName>
    </recommendedName>
</protein>